<comment type="similarity">
    <text evidence="1">Belongs to the AHA1 family.</text>
</comment>
<name>A0A7G9RWW3_9FIRM</name>
<dbReference type="SUPFAM" id="SSF55961">
    <property type="entry name" value="Bet v1-like"/>
    <property type="match status" value="1"/>
</dbReference>
<dbReference type="Pfam" id="PF08327">
    <property type="entry name" value="AHSA1"/>
    <property type="match status" value="1"/>
</dbReference>
<dbReference type="EMBL" id="CP060715">
    <property type="protein sequence ID" value="QNN60088.1"/>
    <property type="molecule type" value="Genomic_DNA"/>
</dbReference>
<sequence>MIKETIYIEKPINEVWDFVELQFAKAFKCSPSKILGKETTAETLNFTGKTMTVSQKITTVDKEKHLVMTSESGKDLVESHYEFEADEADNGTYLTFYESGEGKKSKLRSMNFSFFSLPILRRSTKKKFRRRLESLKVMIESDDEL</sequence>
<dbReference type="RefSeq" id="WP_187533220.1">
    <property type="nucleotide sequence ID" value="NZ_CBCSHU010000020.1"/>
</dbReference>
<dbReference type="InterPro" id="IPR023393">
    <property type="entry name" value="START-like_dom_sf"/>
</dbReference>
<evidence type="ECO:0000313" key="3">
    <source>
        <dbReference type="EMBL" id="QNN60088.1"/>
    </source>
</evidence>
<proteinExistence type="inferred from homology"/>
<dbReference type="KEGG" id="eio:H9L01_06850"/>
<accession>A0A7G9RWW3</accession>
<evidence type="ECO:0000259" key="2">
    <source>
        <dbReference type="Pfam" id="PF08327"/>
    </source>
</evidence>
<dbReference type="AlphaFoldDB" id="A0A7G9RWW3"/>
<feature type="domain" description="Activator of Hsp90 ATPase homologue 1/2-like C-terminal" evidence="2">
    <location>
        <begin position="45"/>
        <end position="109"/>
    </location>
</feature>
<gene>
    <name evidence="3" type="ORF">H9L01_06850</name>
</gene>
<dbReference type="InterPro" id="IPR013538">
    <property type="entry name" value="ASHA1/2-like_C"/>
</dbReference>
<dbReference type="Gene3D" id="3.30.530.20">
    <property type="match status" value="1"/>
</dbReference>
<evidence type="ECO:0000313" key="4">
    <source>
        <dbReference type="Proteomes" id="UP000515928"/>
    </source>
</evidence>
<reference evidence="3 4" key="1">
    <citation type="submission" date="2020-08" db="EMBL/GenBank/DDBJ databases">
        <title>Genome sequence of Erysipelothrix inopinata DSM 15511T.</title>
        <authorList>
            <person name="Hyun D.-W."/>
            <person name="Bae J.-W."/>
        </authorList>
    </citation>
    <scope>NUCLEOTIDE SEQUENCE [LARGE SCALE GENOMIC DNA]</scope>
    <source>
        <strain evidence="3 4">DSM 15511</strain>
    </source>
</reference>
<keyword evidence="4" id="KW-1185">Reference proteome</keyword>
<evidence type="ECO:0000256" key="1">
    <source>
        <dbReference type="ARBA" id="ARBA00006817"/>
    </source>
</evidence>
<dbReference type="Proteomes" id="UP000515928">
    <property type="component" value="Chromosome"/>
</dbReference>
<organism evidence="3 4">
    <name type="scientific">Erysipelothrix inopinata</name>
    <dbReference type="NCBI Taxonomy" id="225084"/>
    <lineage>
        <taxon>Bacteria</taxon>
        <taxon>Bacillati</taxon>
        <taxon>Bacillota</taxon>
        <taxon>Erysipelotrichia</taxon>
        <taxon>Erysipelotrichales</taxon>
        <taxon>Erysipelotrichaceae</taxon>
        <taxon>Erysipelothrix</taxon>
    </lineage>
</organism>
<protein>
    <submittedName>
        <fullName evidence="3">SRPBCC domain-containing protein</fullName>
    </submittedName>
</protein>